<accession>A0AAP8MDB5</accession>
<keyword evidence="15" id="KW-1185">Reference proteome</keyword>
<sequence>MFRSSVFRLTLLASLGFFLVVILLGGFLGALNLKDIEAREQEELLDHHEWLTELLAEDGLDALANELGEENEPWLQPDEEAFWILEDGDFAALISGIDGTPLLGLPFLKDAPTGLSERLFYFEDLDEALETRVYRGDAVRDHVITVARNRSWDYFVLKDTLNAGLFFLIIISIPLSLVIGYALSKRVHRRLDDLAIAVEQIGMGNSDQRASVSKHNDEFDTLATQVNSMLDRLEAMHRNIESVSIGVAHDIKTPLSRISNRLQLMHQDLADPVALEAHLTSAEQQVQTVLQVFSNLLRLSEIESADRGKRFSEVELSTLVEDVVESYQPVFVDAGRRLEPAILPDLRIEGDTNMLTQMLTNLLENSIEHGNPGGKTWVRLQSSKSGVLLQVGDDGPGIPPEHHSQIFERFYRADASRSEPGNGLGLAIVRSVSQLHGADITLLQGQKGTVFDCIFPTNP</sequence>
<dbReference type="Gene3D" id="1.10.287.130">
    <property type="match status" value="1"/>
</dbReference>
<dbReference type="PRINTS" id="PR00344">
    <property type="entry name" value="BCTRLSENSOR"/>
</dbReference>
<dbReference type="KEGG" id="hja:BST95_05500"/>
<evidence type="ECO:0000256" key="2">
    <source>
        <dbReference type="ARBA" id="ARBA00004370"/>
    </source>
</evidence>
<keyword evidence="5" id="KW-0808">Transferase</keyword>
<dbReference type="Gene3D" id="3.30.565.10">
    <property type="entry name" value="Histidine kinase-like ATPase, C-terminal domain"/>
    <property type="match status" value="1"/>
</dbReference>
<proteinExistence type="predicted"/>
<dbReference type="InterPro" id="IPR036890">
    <property type="entry name" value="HATPase_C_sf"/>
</dbReference>
<evidence type="ECO:0000259" key="12">
    <source>
        <dbReference type="PROSITE" id="PS50109"/>
    </source>
</evidence>
<evidence type="ECO:0000256" key="10">
    <source>
        <dbReference type="ARBA" id="ARBA00023136"/>
    </source>
</evidence>
<dbReference type="SMART" id="SM00388">
    <property type="entry name" value="HisKA"/>
    <property type="match status" value="1"/>
</dbReference>
<dbReference type="PROSITE" id="PS50109">
    <property type="entry name" value="HIS_KIN"/>
    <property type="match status" value="1"/>
</dbReference>
<keyword evidence="4" id="KW-0597">Phosphoprotein</keyword>
<dbReference type="Pfam" id="PF02518">
    <property type="entry name" value="HATPase_c"/>
    <property type="match status" value="1"/>
</dbReference>
<evidence type="ECO:0000259" key="13">
    <source>
        <dbReference type="PROSITE" id="PS50885"/>
    </source>
</evidence>
<evidence type="ECO:0000256" key="7">
    <source>
        <dbReference type="ARBA" id="ARBA00022777"/>
    </source>
</evidence>
<comment type="catalytic activity">
    <reaction evidence="1">
        <text>ATP + protein L-histidine = ADP + protein N-phospho-L-histidine.</text>
        <dbReference type="EC" id="2.7.13.3"/>
    </reaction>
</comment>
<dbReference type="InterPro" id="IPR005467">
    <property type="entry name" value="His_kinase_dom"/>
</dbReference>
<name>A0AAP8MDB5_9GAMM</name>
<keyword evidence="6 11" id="KW-0812">Transmembrane</keyword>
<dbReference type="InterPro" id="IPR003660">
    <property type="entry name" value="HAMP_dom"/>
</dbReference>
<dbReference type="Gene3D" id="6.10.340.10">
    <property type="match status" value="1"/>
</dbReference>
<feature type="domain" description="Histidine kinase" evidence="12">
    <location>
        <begin position="246"/>
        <end position="459"/>
    </location>
</feature>
<dbReference type="SMART" id="SM00387">
    <property type="entry name" value="HATPase_c"/>
    <property type="match status" value="1"/>
</dbReference>
<dbReference type="PANTHER" id="PTHR45436">
    <property type="entry name" value="SENSOR HISTIDINE KINASE YKOH"/>
    <property type="match status" value="1"/>
</dbReference>
<dbReference type="CDD" id="cd06225">
    <property type="entry name" value="HAMP"/>
    <property type="match status" value="1"/>
</dbReference>
<evidence type="ECO:0000313" key="15">
    <source>
        <dbReference type="Proteomes" id="UP000235162"/>
    </source>
</evidence>
<evidence type="ECO:0000256" key="1">
    <source>
        <dbReference type="ARBA" id="ARBA00000085"/>
    </source>
</evidence>
<evidence type="ECO:0000256" key="6">
    <source>
        <dbReference type="ARBA" id="ARBA00022692"/>
    </source>
</evidence>
<dbReference type="EC" id="2.7.13.3" evidence="3"/>
<feature type="transmembrane region" description="Helical" evidence="11">
    <location>
        <begin position="163"/>
        <end position="183"/>
    </location>
</feature>
<keyword evidence="7 14" id="KW-0418">Kinase</keyword>
<comment type="subcellular location">
    <subcellularLocation>
        <location evidence="2">Membrane</location>
    </subcellularLocation>
</comment>
<dbReference type="InterPro" id="IPR050428">
    <property type="entry name" value="TCS_sensor_his_kinase"/>
</dbReference>
<dbReference type="PANTHER" id="PTHR45436:SF8">
    <property type="entry name" value="HISTIDINE KINASE"/>
    <property type="match status" value="1"/>
</dbReference>
<dbReference type="Pfam" id="PF00512">
    <property type="entry name" value="HisKA"/>
    <property type="match status" value="1"/>
</dbReference>
<reference evidence="14 15" key="1">
    <citation type="submission" date="2018-01" db="EMBL/GenBank/DDBJ databases">
        <title>The draft genome sequence of Halioglobus japonicus S1-36.</title>
        <authorList>
            <person name="Du Z.-J."/>
            <person name="Shi M.-J."/>
        </authorList>
    </citation>
    <scope>NUCLEOTIDE SEQUENCE [LARGE SCALE GENOMIC DNA]</scope>
    <source>
        <strain evidence="14 15">S1-36</strain>
    </source>
</reference>
<dbReference type="Proteomes" id="UP000235162">
    <property type="component" value="Unassembled WGS sequence"/>
</dbReference>
<dbReference type="InterPro" id="IPR036097">
    <property type="entry name" value="HisK_dim/P_sf"/>
</dbReference>
<dbReference type="SUPFAM" id="SSF55874">
    <property type="entry name" value="ATPase domain of HSP90 chaperone/DNA topoisomerase II/histidine kinase"/>
    <property type="match status" value="1"/>
</dbReference>
<keyword evidence="9" id="KW-0902">Two-component regulatory system</keyword>
<keyword evidence="8 11" id="KW-1133">Transmembrane helix</keyword>
<feature type="domain" description="HAMP" evidence="13">
    <location>
        <begin position="185"/>
        <end position="238"/>
    </location>
</feature>
<dbReference type="InterPro" id="IPR003594">
    <property type="entry name" value="HATPase_dom"/>
</dbReference>
<dbReference type="SMART" id="SM00304">
    <property type="entry name" value="HAMP"/>
    <property type="match status" value="1"/>
</dbReference>
<dbReference type="InterPro" id="IPR004358">
    <property type="entry name" value="Sig_transdc_His_kin-like_C"/>
</dbReference>
<dbReference type="GO" id="GO:0005886">
    <property type="term" value="C:plasma membrane"/>
    <property type="evidence" value="ECO:0007669"/>
    <property type="project" value="TreeGrafter"/>
</dbReference>
<evidence type="ECO:0000256" key="4">
    <source>
        <dbReference type="ARBA" id="ARBA00022553"/>
    </source>
</evidence>
<protein>
    <recommendedName>
        <fullName evidence="3">histidine kinase</fullName>
        <ecNumber evidence="3">2.7.13.3</ecNumber>
    </recommendedName>
</protein>
<evidence type="ECO:0000256" key="11">
    <source>
        <dbReference type="SAM" id="Phobius"/>
    </source>
</evidence>
<dbReference type="SUPFAM" id="SSF158472">
    <property type="entry name" value="HAMP domain-like"/>
    <property type="match status" value="1"/>
</dbReference>
<dbReference type="PROSITE" id="PS50885">
    <property type="entry name" value="HAMP"/>
    <property type="match status" value="1"/>
</dbReference>
<dbReference type="GO" id="GO:0000155">
    <property type="term" value="F:phosphorelay sensor kinase activity"/>
    <property type="evidence" value="ECO:0007669"/>
    <property type="project" value="InterPro"/>
</dbReference>
<dbReference type="Pfam" id="PF00672">
    <property type="entry name" value="HAMP"/>
    <property type="match status" value="1"/>
</dbReference>
<dbReference type="CDD" id="cd00082">
    <property type="entry name" value="HisKA"/>
    <property type="match status" value="1"/>
</dbReference>
<dbReference type="EMBL" id="PKUR01000003">
    <property type="protein sequence ID" value="PLW85721.1"/>
    <property type="molecule type" value="Genomic_DNA"/>
</dbReference>
<evidence type="ECO:0000256" key="5">
    <source>
        <dbReference type="ARBA" id="ARBA00022679"/>
    </source>
</evidence>
<keyword evidence="10 11" id="KW-0472">Membrane</keyword>
<dbReference type="InterPro" id="IPR003661">
    <property type="entry name" value="HisK_dim/P_dom"/>
</dbReference>
<dbReference type="RefSeq" id="WP_084198478.1">
    <property type="nucleotide sequence ID" value="NZ_BMYL01000003.1"/>
</dbReference>
<evidence type="ECO:0000256" key="8">
    <source>
        <dbReference type="ARBA" id="ARBA00022989"/>
    </source>
</evidence>
<evidence type="ECO:0000256" key="9">
    <source>
        <dbReference type="ARBA" id="ARBA00023012"/>
    </source>
</evidence>
<gene>
    <name evidence="14" type="ORF">C0029_14050</name>
</gene>
<evidence type="ECO:0000313" key="14">
    <source>
        <dbReference type="EMBL" id="PLW85721.1"/>
    </source>
</evidence>
<organism evidence="14 15">
    <name type="scientific">Halioglobus japonicus</name>
    <dbReference type="NCBI Taxonomy" id="930805"/>
    <lineage>
        <taxon>Bacteria</taxon>
        <taxon>Pseudomonadati</taxon>
        <taxon>Pseudomonadota</taxon>
        <taxon>Gammaproteobacteria</taxon>
        <taxon>Cellvibrionales</taxon>
        <taxon>Halieaceae</taxon>
        <taxon>Halioglobus</taxon>
    </lineage>
</organism>
<dbReference type="CDD" id="cd00075">
    <property type="entry name" value="HATPase"/>
    <property type="match status" value="1"/>
</dbReference>
<dbReference type="AlphaFoldDB" id="A0AAP8MDB5"/>
<comment type="caution">
    <text evidence="14">The sequence shown here is derived from an EMBL/GenBank/DDBJ whole genome shotgun (WGS) entry which is preliminary data.</text>
</comment>
<evidence type="ECO:0000256" key="3">
    <source>
        <dbReference type="ARBA" id="ARBA00012438"/>
    </source>
</evidence>
<dbReference type="SUPFAM" id="SSF47384">
    <property type="entry name" value="Homodimeric domain of signal transducing histidine kinase"/>
    <property type="match status" value="1"/>
</dbReference>